<feature type="region of interest" description="Disordered" evidence="1">
    <location>
        <begin position="86"/>
        <end position="114"/>
    </location>
</feature>
<keyword evidence="3" id="KW-1185">Reference proteome</keyword>
<reference evidence="2 3" key="1">
    <citation type="submission" date="2015-08" db="EMBL/GenBank/DDBJ databases">
        <authorList>
            <person name="Babu N.S."/>
            <person name="Beckwith C.J."/>
            <person name="Beseler K.G."/>
            <person name="Brison A."/>
            <person name="Carone J.V."/>
            <person name="Caskin T.P."/>
            <person name="Diamond M."/>
            <person name="Durham M.E."/>
            <person name="Foxe J.M."/>
            <person name="Go M."/>
            <person name="Henderson B.A."/>
            <person name="Jones I.B."/>
            <person name="McGettigan J.A."/>
            <person name="Micheletti S.J."/>
            <person name="Nasrallah M.E."/>
            <person name="Ortiz D."/>
            <person name="Piller C.R."/>
            <person name="Privatt S.R."/>
            <person name="Schneider S.L."/>
            <person name="Sharp S."/>
            <person name="Smith T.C."/>
            <person name="Stanton J.D."/>
            <person name="Ullery H.E."/>
            <person name="Wilson R.J."/>
            <person name="Serrano M.G."/>
            <person name="Buck G."/>
            <person name="Lee V."/>
            <person name="Wang Y."/>
            <person name="Carvalho R."/>
            <person name="Voegtly L."/>
            <person name="Shi R."/>
            <person name="Duckworth R."/>
            <person name="Johnson A."/>
            <person name="Loviza R."/>
            <person name="Walstead R."/>
            <person name="Shah Z."/>
            <person name="Kiflezghi M."/>
            <person name="Wade K."/>
            <person name="Ball S.L."/>
            <person name="Bradley K.W."/>
            <person name="Asai D.J."/>
            <person name="Bowman C.A."/>
            <person name="Russell D.A."/>
            <person name="Pope W.H."/>
            <person name="Jacobs-Sera D."/>
            <person name="Hendrix R.W."/>
            <person name="Hatfull G.F."/>
        </authorList>
    </citation>
    <scope>NUCLEOTIDE SEQUENCE [LARGE SCALE GENOMIC DNA]</scope>
    <source>
        <strain evidence="2 3">DSM 27710</strain>
    </source>
</reference>
<gene>
    <name evidence="2" type="ORF">AKJ08_1320</name>
</gene>
<feature type="compositionally biased region" description="Low complexity" evidence="1">
    <location>
        <begin position="91"/>
        <end position="103"/>
    </location>
</feature>
<evidence type="ECO:0000313" key="2">
    <source>
        <dbReference type="EMBL" id="AKU90933.1"/>
    </source>
</evidence>
<dbReference type="KEGG" id="vin:AKJ08_1320"/>
<evidence type="ECO:0000256" key="1">
    <source>
        <dbReference type="SAM" id="MobiDB-lite"/>
    </source>
</evidence>
<proteinExistence type="predicted"/>
<protein>
    <submittedName>
        <fullName evidence="2">Uncharacterized protein</fullName>
    </submittedName>
</protein>
<accession>A0A0K1PBL9</accession>
<name>A0A0K1PBL9_9BACT</name>
<dbReference type="STRING" id="1391653.AKJ08_1320"/>
<sequence length="309" mass="31841">MGDGDTVSPIAAELQDRAVEIGPDDRCRSIRVRVERSSDAYRIVREDPGGDGTSRLVHEPRTLIALIESWARGDLAAPLLDPSLIPPPPSNAAAEPPVALPAASQDQAPATAPTAISKVEASAAAWALAAGGEVGWTGGGDPELGVVASLALRKHAIEPLLTMRWGQSGAVLEAGLPAARRWTTELLVGARAPWRLGAISIAPGLGLGLGLDGTRRDSCRGCSGPVVPDDASVTRAELRAEGSIGVLAALSKDLSLDFALSASASPLASGEPSIPGWAADLGDDARHFGLPPAPRFRLRAAAGLSWGRW</sequence>
<evidence type="ECO:0000313" key="3">
    <source>
        <dbReference type="Proteomes" id="UP000055590"/>
    </source>
</evidence>
<dbReference type="EMBL" id="CP012332">
    <property type="protein sequence ID" value="AKU90933.1"/>
    <property type="molecule type" value="Genomic_DNA"/>
</dbReference>
<dbReference type="Proteomes" id="UP000055590">
    <property type="component" value="Chromosome"/>
</dbReference>
<dbReference type="AlphaFoldDB" id="A0A0K1PBL9"/>
<organism evidence="2 3">
    <name type="scientific">Vulgatibacter incomptus</name>
    <dbReference type="NCBI Taxonomy" id="1391653"/>
    <lineage>
        <taxon>Bacteria</taxon>
        <taxon>Pseudomonadati</taxon>
        <taxon>Myxococcota</taxon>
        <taxon>Myxococcia</taxon>
        <taxon>Myxococcales</taxon>
        <taxon>Cystobacterineae</taxon>
        <taxon>Vulgatibacteraceae</taxon>
        <taxon>Vulgatibacter</taxon>
    </lineage>
</organism>